<feature type="transmembrane region" description="Helical" evidence="2">
    <location>
        <begin position="472"/>
        <end position="494"/>
    </location>
</feature>
<keyword evidence="2" id="KW-1133">Transmembrane helix</keyword>
<proteinExistence type="predicted"/>
<evidence type="ECO:0000313" key="3">
    <source>
        <dbReference type="EMBL" id="CBZ54267.1"/>
    </source>
</evidence>
<reference evidence="3" key="2">
    <citation type="submission" date="2011-03" db="EMBL/GenBank/DDBJ databases">
        <title>Comparative genomics and transcriptomics of Neospora caninum and Toxoplasma gondii.</title>
        <authorList>
            <person name="Reid A.J."/>
            <person name="Sohal A."/>
            <person name="Harris D."/>
            <person name="Quail M."/>
            <person name="Sanders M."/>
            <person name="Berriman M."/>
            <person name="Wastling J.M."/>
            <person name="Pain A."/>
        </authorList>
    </citation>
    <scope>NUCLEOTIDE SEQUENCE</scope>
    <source>
        <strain evidence="3">Liverpool</strain>
    </source>
</reference>
<evidence type="ECO:0000256" key="2">
    <source>
        <dbReference type="SAM" id="Phobius"/>
    </source>
</evidence>
<dbReference type="EMBL" id="LN714485">
    <property type="protein sequence ID" value="CEL68972.1"/>
    <property type="molecule type" value="Genomic_DNA"/>
</dbReference>
<keyword evidence="2" id="KW-0472">Membrane</keyword>
<dbReference type="OrthoDB" id="332431at2759"/>
<reference evidence="5" key="3">
    <citation type="journal article" date="2012" name="PLoS Pathog.">
        <title>Comparative genomics of the apicomplexan parasites Toxoplasma gondii and Neospora caninum: Coccidia differing in host range and transmission strategy.</title>
        <authorList>
            <person name="Reid A.J."/>
            <person name="Vermont S.J."/>
            <person name="Cotton J.A."/>
            <person name="Harris D."/>
            <person name="Hill-Cawthorne G.A."/>
            <person name="Konen-Waisman S."/>
            <person name="Latham S.M."/>
            <person name="Mourier T."/>
            <person name="Norton R."/>
            <person name="Quail M.A."/>
            <person name="Sanders M."/>
            <person name="Shanmugam D."/>
            <person name="Sohal A."/>
            <person name="Wasmuth J.D."/>
            <person name="Brunk B."/>
            <person name="Grigg M.E."/>
            <person name="Howard J.C."/>
            <person name="Parkinson J."/>
            <person name="Roos D.S."/>
            <person name="Trees A.J."/>
            <person name="Berriman M."/>
            <person name="Pain A."/>
            <person name="Wastling J.M."/>
        </authorList>
    </citation>
    <scope>NUCLEOTIDE SEQUENCE [LARGE SCALE GENOMIC DNA]</scope>
    <source>
        <strain evidence="5">Liverpool</strain>
    </source>
</reference>
<feature type="region of interest" description="Disordered" evidence="1">
    <location>
        <begin position="385"/>
        <end position="441"/>
    </location>
</feature>
<evidence type="ECO:0000313" key="5">
    <source>
        <dbReference type="Proteomes" id="UP000007494"/>
    </source>
</evidence>
<gene>
    <name evidence="4" type="ORF">BN1204_046990</name>
    <name evidence="3" type="ORF">NCLIV_046990</name>
</gene>
<evidence type="ECO:0000256" key="1">
    <source>
        <dbReference type="SAM" id="MobiDB-lite"/>
    </source>
</evidence>
<feature type="compositionally biased region" description="Pro residues" evidence="1">
    <location>
        <begin position="50"/>
        <end position="59"/>
    </location>
</feature>
<accession>F0VLY9</accession>
<feature type="compositionally biased region" description="Basic and acidic residues" evidence="1">
    <location>
        <begin position="580"/>
        <end position="589"/>
    </location>
</feature>
<feature type="region of interest" description="Disordered" evidence="1">
    <location>
        <begin position="518"/>
        <end position="630"/>
    </location>
</feature>
<reference evidence="4" key="4">
    <citation type="journal article" date="2015" name="PLoS ONE">
        <title>Comprehensive Evaluation of Toxoplasma gondii VEG and Neospora caninum LIV Genomes with Tachyzoite Stage Transcriptome and Proteome Defines Novel Transcript Features.</title>
        <authorList>
            <person name="Ramaprasad A."/>
            <person name="Mourier T."/>
            <person name="Naeem R."/>
            <person name="Malas T.B."/>
            <person name="Moussa E."/>
            <person name="Panigrahi A."/>
            <person name="Vermont S.J."/>
            <person name="Otto T.D."/>
            <person name="Wastling J."/>
            <person name="Pain A."/>
        </authorList>
    </citation>
    <scope>NUCLEOTIDE SEQUENCE</scope>
    <source>
        <strain evidence="4">Liverpool</strain>
    </source>
</reference>
<dbReference type="Proteomes" id="UP000007494">
    <property type="component" value="Chromosome X"/>
</dbReference>
<dbReference type="AlphaFoldDB" id="F0VLY9"/>
<organism evidence="3 5">
    <name type="scientific">Neospora caninum (strain Liverpool)</name>
    <dbReference type="NCBI Taxonomy" id="572307"/>
    <lineage>
        <taxon>Eukaryota</taxon>
        <taxon>Sar</taxon>
        <taxon>Alveolata</taxon>
        <taxon>Apicomplexa</taxon>
        <taxon>Conoidasida</taxon>
        <taxon>Coccidia</taxon>
        <taxon>Eucoccidiorida</taxon>
        <taxon>Eimeriorina</taxon>
        <taxon>Sarcocystidae</taxon>
        <taxon>Neospora</taxon>
    </lineage>
</organism>
<dbReference type="RefSeq" id="XP_003884298.1">
    <property type="nucleotide sequence ID" value="XM_003884249.1"/>
</dbReference>
<feature type="compositionally biased region" description="Low complexity" evidence="1">
    <location>
        <begin position="13"/>
        <end position="49"/>
    </location>
</feature>
<dbReference type="EMBL" id="FR823391">
    <property type="protein sequence ID" value="CBZ54267.1"/>
    <property type="molecule type" value="Genomic_DNA"/>
</dbReference>
<dbReference type="VEuPathDB" id="ToxoDB:NCLIV_046990"/>
<keyword evidence="2" id="KW-0812">Transmembrane</keyword>
<keyword evidence="5" id="KW-1185">Reference proteome</keyword>
<reference evidence="3" key="1">
    <citation type="submission" date="2011-02" db="EMBL/GenBank/DDBJ databases">
        <authorList>
            <person name="Aslett M."/>
        </authorList>
    </citation>
    <scope>NUCLEOTIDE SEQUENCE</scope>
    <source>
        <strain evidence="3">Liverpool</strain>
    </source>
</reference>
<feature type="region of interest" description="Disordered" evidence="1">
    <location>
        <begin position="320"/>
        <end position="346"/>
    </location>
</feature>
<dbReference type="GeneID" id="13442198"/>
<feature type="compositionally biased region" description="Low complexity" evidence="1">
    <location>
        <begin position="60"/>
        <end position="74"/>
    </location>
</feature>
<evidence type="ECO:0000313" key="4">
    <source>
        <dbReference type="EMBL" id="CEL68972.1"/>
    </source>
</evidence>
<feature type="compositionally biased region" description="Basic and acidic residues" evidence="1">
    <location>
        <begin position="600"/>
        <end position="630"/>
    </location>
</feature>
<dbReference type="eggNOG" id="ENOG502SYM6">
    <property type="taxonomic scope" value="Eukaryota"/>
</dbReference>
<feature type="region of interest" description="Disordered" evidence="1">
    <location>
        <begin position="131"/>
        <end position="225"/>
    </location>
</feature>
<sequence length="698" mass="74131">MQGNGVDAPPAPSSSSADPGLRRPLFPASPLSSSLGTPCFPLSSSLPSGPCAPPPPQPAGPGAWPGIPFSFLPLAPSPPSAPMSGHRASSPLQPLWSDGPDGCPRGLVSSSLPCSSPIYFPPPLICPPSVAPLLGANPPRQLSPLIPPEARGGDALGAGERSREEETPAAGSARAEARRPPDADPAAVVQSADGPSQGGGRQRPEDGAASPPEGPQQSGDAAPTSKDTIRFVPLDQVFPSPEDQASYAAAMASVYAGQLDVWYWYSRQLSMQLDLLRFSSAASSAQPLSFLAGMSPDGNDVLLSPNGLLADGFASTLSSPLASHGGPLRPEETPVPPPSPIDANTGSRLGGVGAVFRLCGLEFCFGRNPGAQGAGANPLGLHNPPDTLGYTGGDNFRSAASAASGQEGHASGAGAPTASSGPPSRRTGTEGEAEQEAQGEAGGRVNAWDQYNIGVFVKLLLLLFLFDAGREVYIVTLLFLLMHVNGFFDPLILWMRQNSHTQPLEVTLARLRHRRERRPLQELQRQQRELRTSTDLRRQERGSASADEPGSSEVQSATSGSVASEDSSSSVSSAPATSEADVRTPDLRRRVASSEVESDREERRERSERQERRERSDGQERGGVEQEDGREREVFCRPTYLQRVLYQGVVMFFLTFLPWWNPDPVYLVQDDEDEVGWPVDQAQGAEDDAFFAERMDDE</sequence>
<evidence type="ECO:0008006" key="6">
    <source>
        <dbReference type="Google" id="ProtNLM"/>
    </source>
</evidence>
<feature type="region of interest" description="Disordered" evidence="1">
    <location>
        <begin position="1"/>
        <end position="106"/>
    </location>
</feature>
<name>F0VLY9_NEOCL</name>
<feature type="compositionally biased region" description="Low complexity" evidence="1">
    <location>
        <begin position="408"/>
        <end position="424"/>
    </location>
</feature>
<protein>
    <recommendedName>
        <fullName evidence="6">Transmembrane protein</fullName>
    </recommendedName>
</protein>
<feature type="compositionally biased region" description="Basic and acidic residues" evidence="1">
    <location>
        <begin position="525"/>
        <end position="541"/>
    </location>
</feature>
<dbReference type="OMA" id="MRQNSHT"/>
<feature type="transmembrane region" description="Helical" evidence="2">
    <location>
        <begin position="640"/>
        <end position="660"/>
    </location>
</feature>
<feature type="compositionally biased region" description="Low complexity" evidence="1">
    <location>
        <begin position="556"/>
        <end position="579"/>
    </location>
</feature>
<dbReference type="InParanoid" id="F0VLY9"/>